<dbReference type="FunFam" id="3.40.50.720:FF:000173">
    <property type="entry name" value="3-oxoacyl-[acyl-carrier protein] reductase"/>
    <property type="match status" value="1"/>
</dbReference>
<reference evidence="11 12" key="3">
    <citation type="journal article" date="2019" name="Nat. Med.">
        <title>A library of human gut bacterial isolates paired with longitudinal multiomics data enables mechanistic microbiome research.</title>
        <authorList>
            <person name="Poyet M."/>
            <person name="Groussin M."/>
            <person name="Gibbons S.M."/>
            <person name="Avila-Pacheco J."/>
            <person name="Jiang X."/>
            <person name="Kearney S.M."/>
            <person name="Perrotta A.R."/>
            <person name="Berdy B."/>
            <person name="Zhao S."/>
            <person name="Lieberman T.D."/>
            <person name="Swanson P.K."/>
            <person name="Smith M."/>
            <person name="Roesemann S."/>
            <person name="Alexander J.E."/>
            <person name="Rich S.A."/>
            <person name="Livny J."/>
            <person name="Vlamakis H."/>
            <person name="Clish C."/>
            <person name="Bullock K."/>
            <person name="Deik A."/>
            <person name="Scott J."/>
            <person name="Pierce K.A."/>
            <person name="Xavier R.J."/>
            <person name="Alm E.J."/>
        </authorList>
    </citation>
    <scope>NUCLEOTIDE SEQUENCE [LARGE SCALE GENOMIC DNA]</scope>
    <source>
        <strain evidence="7 12">BIOML-A4</strain>
        <strain evidence="8 11">BIOML-A7</strain>
    </source>
</reference>
<evidence type="ECO:0000313" key="7">
    <source>
        <dbReference type="EMBL" id="MTS28245.1"/>
    </source>
</evidence>
<dbReference type="PATRIC" id="fig|1550024.3.peg.1288"/>
<dbReference type="Proteomes" id="UP000032483">
    <property type="component" value="Unassembled WGS sequence"/>
</dbReference>
<dbReference type="Pfam" id="PF13561">
    <property type="entry name" value="adh_short_C2"/>
    <property type="match status" value="1"/>
</dbReference>
<dbReference type="GO" id="GO:0008202">
    <property type="term" value="P:steroid metabolic process"/>
    <property type="evidence" value="ECO:0007669"/>
    <property type="project" value="UniProtKB-KW"/>
</dbReference>
<keyword evidence="3" id="KW-0443">Lipid metabolism</keyword>
<keyword evidence="2" id="KW-0560">Oxidoreductase</keyword>
<dbReference type="NCBIfam" id="NF047420">
    <property type="entry name" value="EF_P_mod_YmfI"/>
    <property type="match status" value="1"/>
</dbReference>
<keyword evidence="3" id="KW-0753">Steroid metabolism</keyword>
<dbReference type="AlphaFoldDB" id="A0A0D8J2F6"/>
<dbReference type="SMART" id="SM00822">
    <property type="entry name" value="PKS_KR"/>
    <property type="match status" value="1"/>
</dbReference>
<evidence type="ECO:0000313" key="9">
    <source>
        <dbReference type="Proteomes" id="UP000032483"/>
    </source>
</evidence>
<reference evidence="6 10" key="2">
    <citation type="submission" date="2015-10" db="EMBL/GenBank/DDBJ databases">
        <title>A novel member of the family Ruminococcaceae isolated from human faeces.</title>
        <authorList>
            <person name="Shkoporov A.N."/>
            <person name="Chaplin A.V."/>
            <person name="Motuzova O.V."/>
            <person name="Kafarskaia L.I."/>
            <person name="Efimov B.A."/>
        </authorList>
    </citation>
    <scope>NUCLEOTIDE SEQUENCE [LARGE SCALE GENOMIC DNA]</scope>
    <source>
        <strain evidence="6 10">668</strain>
    </source>
</reference>
<evidence type="ECO:0000313" key="6">
    <source>
        <dbReference type="EMBL" id="KUE75810.1"/>
    </source>
</evidence>
<dbReference type="NCBIfam" id="NF009466">
    <property type="entry name" value="PRK12826.1-2"/>
    <property type="match status" value="1"/>
</dbReference>
<dbReference type="PROSITE" id="PS51257">
    <property type="entry name" value="PROKAR_LIPOPROTEIN"/>
    <property type="match status" value="1"/>
</dbReference>
<evidence type="ECO:0000313" key="5">
    <source>
        <dbReference type="EMBL" id="KJF40701.1"/>
    </source>
</evidence>
<dbReference type="RefSeq" id="WP_009322095.1">
    <property type="nucleotide sequence ID" value="NZ_CAOJUJ010000010.1"/>
</dbReference>
<reference evidence="5" key="1">
    <citation type="submission" date="2015-02" db="EMBL/GenBank/DDBJ databases">
        <title>A novel member of the family Ruminococcaceae isolated from human feces.</title>
        <authorList>
            <person name="Shkoporov A.N."/>
            <person name="Chaplin A.V."/>
            <person name="Motuzova O.V."/>
            <person name="Kafarskaia L.I."/>
            <person name="Khokhlova E.V."/>
            <person name="Efimov B.A."/>
        </authorList>
    </citation>
    <scope>NUCLEOTIDE SEQUENCE [LARGE SCALE GENOMIC DNA]</scope>
    <source>
        <strain evidence="5">585-1</strain>
    </source>
</reference>
<evidence type="ECO:0000313" key="8">
    <source>
        <dbReference type="EMBL" id="MTS50825.1"/>
    </source>
</evidence>
<evidence type="ECO:0000256" key="2">
    <source>
        <dbReference type="ARBA" id="ARBA00023002"/>
    </source>
</evidence>
<dbReference type="GeneID" id="42856119"/>
<dbReference type="EMBL" id="JXXK01000005">
    <property type="protein sequence ID" value="KJF40701.1"/>
    <property type="molecule type" value="Genomic_DNA"/>
</dbReference>
<dbReference type="EMBL" id="LMUA01000015">
    <property type="protein sequence ID" value="KUE75810.1"/>
    <property type="molecule type" value="Genomic_DNA"/>
</dbReference>
<feature type="domain" description="Ketoreductase" evidence="4">
    <location>
        <begin position="3"/>
        <end position="183"/>
    </location>
</feature>
<dbReference type="EMBL" id="WMZU01000023">
    <property type="protein sequence ID" value="MTS28245.1"/>
    <property type="molecule type" value="Genomic_DNA"/>
</dbReference>
<evidence type="ECO:0000256" key="1">
    <source>
        <dbReference type="ARBA" id="ARBA00006484"/>
    </source>
</evidence>
<protein>
    <submittedName>
        <fullName evidence="5">3-ketoacyl-ACP reductase</fullName>
    </submittedName>
    <submittedName>
        <fullName evidence="7">SDR family oxidoreductase</fullName>
    </submittedName>
</protein>
<dbReference type="InterPro" id="IPR057326">
    <property type="entry name" value="KR_dom"/>
</dbReference>
<dbReference type="Proteomes" id="UP000053433">
    <property type="component" value="Unassembled WGS sequence"/>
</dbReference>
<evidence type="ECO:0000313" key="11">
    <source>
        <dbReference type="Proteomes" id="UP000449193"/>
    </source>
</evidence>
<dbReference type="PRINTS" id="PR00080">
    <property type="entry name" value="SDRFAMILY"/>
</dbReference>
<dbReference type="GO" id="GO:0032787">
    <property type="term" value="P:monocarboxylic acid metabolic process"/>
    <property type="evidence" value="ECO:0007669"/>
    <property type="project" value="UniProtKB-ARBA"/>
</dbReference>
<evidence type="ECO:0000256" key="3">
    <source>
        <dbReference type="ARBA" id="ARBA00023221"/>
    </source>
</evidence>
<comment type="caution">
    <text evidence="5">The sequence shown here is derived from an EMBL/GenBank/DDBJ whole genome shotgun (WGS) entry which is preliminary data.</text>
</comment>
<dbReference type="PANTHER" id="PTHR42879">
    <property type="entry name" value="3-OXOACYL-(ACYL-CARRIER-PROTEIN) REDUCTASE"/>
    <property type="match status" value="1"/>
</dbReference>
<dbReference type="InterPro" id="IPR020904">
    <property type="entry name" value="Sc_DH/Rdtase_CS"/>
</dbReference>
<proteinExistence type="inferred from homology"/>
<organism evidence="5 9">
    <name type="scientific">Ruthenibacterium lactatiformans</name>
    <dbReference type="NCBI Taxonomy" id="1550024"/>
    <lineage>
        <taxon>Bacteria</taxon>
        <taxon>Bacillati</taxon>
        <taxon>Bacillota</taxon>
        <taxon>Clostridia</taxon>
        <taxon>Eubacteriales</taxon>
        <taxon>Oscillospiraceae</taxon>
        <taxon>Ruthenibacterium</taxon>
    </lineage>
</organism>
<name>A0A0D8J2F6_9FIRM</name>
<dbReference type="Gene3D" id="3.40.50.720">
    <property type="entry name" value="NAD(P)-binding Rossmann-like Domain"/>
    <property type="match status" value="1"/>
</dbReference>
<dbReference type="EMBL" id="WMZR01000004">
    <property type="protein sequence ID" value="MTS50825.1"/>
    <property type="molecule type" value="Genomic_DNA"/>
</dbReference>
<evidence type="ECO:0000259" key="4">
    <source>
        <dbReference type="SMART" id="SM00822"/>
    </source>
</evidence>
<dbReference type="Proteomes" id="UP000472755">
    <property type="component" value="Unassembled WGS sequence"/>
</dbReference>
<dbReference type="InterPro" id="IPR036291">
    <property type="entry name" value="NAD(P)-bd_dom_sf"/>
</dbReference>
<dbReference type="PROSITE" id="PS00061">
    <property type="entry name" value="ADH_SHORT"/>
    <property type="match status" value="1"/>
</dbReference>
<dbReference type="InterPro" id="IPR002347">
    <property type="entry name" value="SDR_fam"/>
</dbReference>
<evidence type="ECO:0000313" key="10">
    <source>
        <dbReference type="Proteomes" id="UP000053433"/>
    </source>
</evidence>
<dbReference type="GO" id="GO:0016491">
    <property type="term" value="F:oxidoreductase activity"/>
    <property type="evidence" value="ECO:0007669"/>
    <property type="project" value="UniProtKB-KW"/>
</dbReference>
<dbReference type="PANTHER" id="PTHR42879:SF2">
    <property type="entry name" value="3-OXOACYL-[ACYL-CARRIER-PROTEIN] REDUCTASE FABG"/>
    <property type="match status" value="1"/>
</dbReference>
<dbReference type="InterPro" id="IPR050259">
    <property type="entry name" value="SDR"/>
</dbReference>
<dbReference type="PRINTS" id="PR00081">
    <property type="entry name" value="GDHRDH"/>
</dbReference>
<dbReference type="Proteomes" id="UP000449193">
    <property type="component" value="Unassembled WGS sequence"/>
</dbReference>
<comment type="similarity">
    <text evidence="1">Belongs to the short-chain dehydrogenases/reductases (SDR) family.</text>
</comment>
<accession>A0A0W7TPP8</accession>
<accession>A0A0D8J2F6</accession>
<keyword evidence="9" id="KW-1185">Reference proteome</keyword>
<dbReference type="NCBIfam" id="NF005559">
    <property type="entry name" value="PRK07231.1"/>
    <property type="match status" value="1"/>
</dbReference>
<evidence type="ECO:0000313" key="12">
    <source>
        <dbReference type="Proteomes" id="UP000472755"/>
    </source>
</evidence>
<sequence length="244" mass="25041">MEKTAIVTGASRGIGAAAALALAAQGCRVAVCCRTRRDSAESVAARIRAAGGTAAVFCADVSDEAAVRTMFAQVEQTLGPADILVNNAGVAQQKLFTDITAAEWDAMFGVCVKGAFHCCQAALPHMIRQKWGRIINISSMWGQVGASCEVHYSAAKAALIGFTKALAKEEGPSGITVNCVAPGVVETDMMAVFSPEDKAALAEETPLCRLGAPEDVAAAVAFLASDAGAFFTGQVLAPNGGFVV</sequence>
<dbReference type="SUPFAM" id="SSF51735">
    <property type="entry name" value="NAD(P)-binding Rossmann-fold domains"/>
    <property type="match status" value="1"/>
</dbReference>
<gene>
    <name evidence="6" type="ORF">ASJ35_11410</name>
    <name evidence="8" type="ORF">GMD52_04620</name>
    <name evidence="7" type="ORF">GMD59_13255</name>
    <name evidence="5" type="ORF">TQ39_05710</name>
</gene>